<gene>
    <name evidence="7" type="ORF">PTTT1_LOCUS27932</name>
</gene>
<dbReference type="PANTHER" id="PTHR43807">
    <property type="entry name" value="FI04487P"/>
    <property type="match status" value="1"/>
</dbReference>
<evidence type="ECO:0000256" key="3">
    <source>
        <dbReference type="ARBA" id="ARBA00022576"/>
    </source>
</evidence>
<evidence type="ECO:0000313" key="7">
    <source>
        <dbReference type="EMBL" id="CAG9285092.1"/>
    </source>
</evidence>
<evidence type="ECO:0000256" key="1">
    <source>
        <dbReference type="ARBA" id="ARBA00001933"/>
    </source>
</evidence>
<dbReference type="InterPro" id="IPR015422">
    <property type="entry name" value="PyrdxlP-dep_Trfase_small"/>
</dbReference>
<dbReference type="Pfam" id="PF00155">
    <property type="entry name" value="Aminotran_1_2"/>
    <property type="match status" value="1"/>
</dbReference>
<dbReference type="PANTHER" id="PTHR43807:SF20">
    <property type="entry name" value="FI04487P"/>
    <property type="match status" value="1"/>
</dbReference>
<dbReference type="GO" id="GO:0016212">
    <property type="term" value="F:kynurenine-oxoglutarate transaminase activity"/>
    <property type="evidence" value="ECO:0007669"/>
    <property type="project" value="TreeGrafter"/>
</dbReference>
<keyword evidence="5" id="KW-0663">Pyridoxal phosphate</keyword>
<comment type="cofactor">
    <cofactor evidence="1">
        <name>pyridoxal 5'-phosphate</name>
        <dbReference type="ChEBI" id="CHEBI:597326"/>
    </cofactor>
</comment>
<dbReference type="SUPFAM" id="SSF53383">
    <property type="entry name" value="PLP-dependent transferases"/>
    <property type="match status" value="1"/>
</dbReference>
<accession>A0A8J9TEQ2</accession>
<dbReference type="CDD" id="cd00609">
    <property type="entry name" value="AAT_like"/>
    <property type="match status" value="1"/>
</dbReference>
<evidence type="ECO:0000256" key="4">
    <source>
        <dbReference type="ARBA" id="ARBA00022679"/>
    </source>
</evidence>
<dbReference type="Proteomes" id="UP000836788">
    <property type="component" value="Chromosome 2"/>
</dbReference>
<dbReference type="InterPro" id="IPR015421">
    <property type="entry name" value="PyrdxlP-dep_Trfase_major"/>
</dbReference>
<comment type="similarity">
    <text evidence="2">Belongs to the class-I pyridoxal-phosphate-dependent aminotransferase family.</text>
</comment>
<dbReference type="EMBL" id="OU594943">
    <property type="protein sequence ID" value="CAG9285092.1"/>
    <property type="molecule type" value="Genomic_DNA"/>
</dbReference>
<keyword evidence="3" id="KW-0032">Aminotransferase</keyword>
<dbReference type="InterPro" id="IPR051326">
    <property type="entry name" value="Kynurenine-oxoglutarate_AT"/>
</dbReference>
<organism evidence="7">
    <name type="scientific">Phaeodactylum tricornutum</name>
    <name type="common">Diatom</name>
    <dbReference type="NCBI Taxonomy" id="2850"/>
    <lineage>
        <taxon>Eukaryota</taxon>
        <taxon>Sar</taxon>
        <taxon>Stramenopiles</taxon>
        <taxon>Ochrophyta</taxon>
        <taxon>Bacillariophyta</taxon>
        <taxon>Bacillariophyceae</taxon>
        <taxon>Bacillariophycidae</taxon>
        <taxon>Naviculales</taxon>
        <taxon>Phaeodactylaceae</taxon>
        <taxon>Phaeodactylum</taxon>
    </lineage>
</organism>
<sequence length="431" mass="47638">PTVWTEFSRLAQEHPGVVNLGQGFPDWLPPKFAIDSLVEAALDSAQSPHQYTRPAGHPNLVRKLATRYGKHMRRDVDPFTEVAVTVGASQALYLSLQTIIQPGDEVILFEPFFDLYVSQVKLAGGTPVFVPLTFVPYEDDTETVVTGGDWVLEADKLKQAVTTRTKAILLNSPHNPTGKIFTRDEMEMVAEALELANPDCVVLSDEVYKYIVHSPPKERASEESLFCRGHVHFASLPGMWDRTITISSAGKTFSATGWQVGWCVGPNHLIARIHQLLPYVQFCASTVIQEALARSLTRADEPYEGRASYYDFLRHTYTRKRDLLASALIDAGFAVPDYDRTAGGGFFILARIGPKILSSLPESRINVPNDAAPNGEARQDWALCQWMAEQDSGVLCIPSSPFFSSLRVAEGVSDEFVRVAFCKTDDTIDAA</sequence>
<feature type="non-terminal residue" evidence="7">
    <location>
        <position position="431"/>
    </location>
</feature>
<name>A0A8J9TEQ2_PHATR</name>
<evidence type="ECO:0000256" key="5">
    <source>
        <dbReference type="ARBA" id="ARBA00022898"/>
    </source>
</evidence>
<evidence type="ECO:0000256" key="2">
    <source>
        <dbReference type="ARBA" id="ARBA00007441"/>
    </source>
</evidence>
<dbReference type="Gene3D" id="3.90.1150.10">
    <property type="entry name" value="Aspartate Aminotransferase, domain 1"/>
    <property type="match status" value="1"/>
</dbReference>
<evidence type="ECO:0000259" key="6">
    <source>
        <dbReference type="Pfam" id="PF00155"/>
    </source>
</evidence>
<feature type="domain" description="Aminotransferase class I/classII large" evidence="6">
    <location>
        <begin position="16"/>
        <end position="429"/>
    </location>
</feature>
<dbReference type="AlphaFoldDB" id="A0A8J9TEQ2"/>
<dbReference type="InterPro" id="IPR015424">
    <property type="entry name" value="PyrdxlP-dep_Trfase"/>
</dbReference>
<keyword evidence="4" id="KW-0808">Transferase</keyword>
<dbReference type="GO" id="GO:0030170">
    <property type="term" value="F:pyridoxal phosphate binding"/>
    <property type="evidence" value="ECO:0007669"/>
    <property type="project" value="InterPro"/>
</dbReference>
<dbReference type="FunFam" id="3.40.640.10:FF:000024">
    <property type="entry name" value="Kynurenine--oxoglutarate transaminase 3"/>
    <property type="match status" value="1"/>
</dbReference>
<dbReference type="GO" id="GO:0005737">
    <property type="term" value="C:cytoplasm"/>
    <property type="evidence" value="ECO:0007669"/>
    <property type="project" value="TreeGrafter"/>
</dbReference>
<dbReference type="Gene3D" id="3.40.640.10">
    <property type="entry name" value="Type I PLP-dependent aspartate aminotransferase-like (Major domain)"/>
    <property type="match status" value="1"/>
</dbReference>
<dbReference type="InterPro" id="IPR004839">
    <property type="entry name" value="Aminotransferase_I/II_large"/>
</dbReference>
<feature type="non-terminal residue" evidence="7">
    <location>
        <position position="1"/>
    </location>
</feature>
<proteinExistence type="inferred from homology"/>
<reference evidence="7" key="1">
    <citation type="submission" date="2022-02" db="EMBL/GenBank/DDBJ databases">
        <authorList>
            <person name="Giguere J D."/>
        </authorList>
    </citation>
    <scope>NUCLEOTIDE SEQUENCE</scope>
    <source>
        <strain evidence="7">CCAP 1055/1</strain>
    </source>
</reference>
<protein>
    <recommendedName>
        <fullName evidence="6">Aminotransferase class I/classII large domain-containing protein</fullName>
    </recommendedName>
</protein>